<dbReference type="RefSeq" id="WP_181160147.1">
    <property type="nucleotide sequence ID" value="NZ_VFSU01000029.1"/>
</dbReference>
<keyword evidence="2" id="KW-1185">Reference proteome</keyword>
<dbReference type="EMBL" id="VFSU01000029">
    <property type="protein sequence ID" value="TPE59749.1"/>
    <property type="molecule type" value="Genomic_DNA"/>
</dbReference>
<dbReference type="AlphaFoldDB" id="A0A501XH57"/>
<dbReference type="InterPro" id="IPR036388">
    <property type="entry name" value="WH-like_DNA-bd_sf"/>
</dbReference>
<reference evidence="1 2" key="1">
    <citation type="submission" date="2019-06" db="EMBL/GenBank/DDBJ databases">
        <authorList>
            <person name="Lee I."/>
            <person name="Jang G.I."/>
            <person name="Hwang C.Y."/>
        </authorList>
    </citation>
    <scope>NUCLEOTIDE SEQUENCE [LARGE SCALE GENOMIC DNA]</scope>
    <source>
        <strain evidence="1 2">PAMC 28131</strain>
    </source>
</reference>
<sequence length="151" mass="16634">MTRGSRTQSVQAADAVLRYRADSRGANGDDISGRDGFGAMAQALYAERRHRGKFFNSALFAEPAWDMLLDLRVRVGSPHHPSVSSACIGSAAPASTALRHLLMLESEGLVERSVDPTDARRKLTWLSSDGRRLMDAYLSEVSWRSVSKILR</sequence>
<name>A0A501XH57_9SPHN</name>
<comment type="caution">
    <text evidence="1">The sequence shown here is derived from an EMBL/GenBank/DDBJ whole genome shotgun (WGS) entry which is preliminary data.</text>
</comment>
<dbReference type="SUPFAM" id="SSF46785">
    <property type="entry name" value="Winged helix' DNA-binding domain"/>
    <property type="match status" value="1"/>
</dbReference>
<dbReference type="Gene3D" id="1.10.10.10">
    <property type="entry name" value="Winged helix-like DNA-binding domain superfamily/Winged helix DNA-binding domain"/>
    <property type="match status" value="1"/>
</dbReference>
<accession>A0A501XH57</accession>
<gene>
    <name evidence="1" type="ORF">FJQ54_12485</name>
</gene>
<dbReference type="Proteomes" id="UP000319897">
    <property type="component" value="Unassembled WGS sequence"/>
</dbReference>
<proteinExistence type="predicted"/>
<dbReference type="InterPro" id="IPR036390">
    <property type="entry name" value="WH_DNA-bd_sf"/>
</dbReference>
<protein>
    <submittedName>
        <fullName evidence="1">Winged helix-turn-helix transcriptional regulator</fullName>
    </submittedName>
</protein>
<evidence type="ECO:0000313" key="2">
    <source>
        <dbReference type="Proteomes" id="UP000319897"/>
    </source>
</evidence>
<organism evidence="1 2">
    <name type="scientific">Sandaracinobacter neustonicus</name>
    <dbReference type="NCBI Taxonomy" id="1715348"/>
    <lineage>
        <taxon>Bacteria</taxon>
        <taxon>Pseudomonadati</taxon>
        <taxon>Pseudomonadota</taxon>
        <taxon>Alphaproteobacteria</taxon>
        <taxon>Sphingomonadales</taxon>
        <taxon>Sphingosinicellaceae</taxon>
        <taxon>Sandaracinobacter</taxon>
    </lineage>
</organism>
<evidence type="ECO:0000313" key="1">
    <source>
        <dbReference type="EMBL" id="TPE59749.1"/>
    </source>
</evidence>